<protein>
    <submittedName>
        <fullName evidence="1">RCG35145</fullName>
    </submittedName>
</protein>
<evidence type="ECO:0000313" key="1">
    <source>
        <dbReference type="EMBL" id="EDM06785.1"/>
    </source>
</evidence>
<evidence type="ECO:0000313" key="2">
    <source>
        <dbReference type="Proteomes" id="UP000234681"/>
    </source>
</evidence>
<name>A6HL80_RAT</name>
<gene>
    <name evidence="1" type="ORF">rCG_35145</name>
</gene>
<sequence length="76" mass="8312">MWVSGRSKSDAKVSLKRTLIVFQPLRPCDSRSLYIPAPGDPVLPASVGATLVVCTHTQIHKYSNKSLKATVKDSCR</sequence>
<dbReference type="EMBL" id="CH473948">
    <property type="protein sequence ID" value="EDM06785.1"/>
    <property type="molecule type" value="Genomic_DNA"/>
</dbReference>
<proteinExistence type="predicted"/>
<reference evidence="1 2" key="1">
    <citation type="submission" date="2005-07" db="EMBL/GenBank/DDBJ databases">
        <authorList>
            <person name="Mural R.J."/>
            <person name="Li P.W."/>
            <person name="Adams M.D."/>
            <person name="Amanatides P.G."/>
            <person name="Baden-Tillson H."/>
            <person name="Barnstead M."/>
            <person name="Chin S.H."/>
            <person name="Dew I."/>
            <person name="Evans C.A."/>
            <person name="Ferriera S."/>
            <person name="Flanigan M."/>
            <person name="Fosler C."/>
            <person name="Glodek A."/>
            <person name="Gu Z."/>
            <person name="Holt R.A."/>
            <person name="Jennings D."/>
            <person name="Kraft C.L."/>
            <person name="Lu F."/>
            <person name="Nguyen T."/>
            <person name="Nusskern D.R."/>
            <person name="Pfannkoch C.M."/>
            <person name="Sitter C."/>
            <person name="Sutton G.G."/>
            <person name="Venter J.C."/>
            <person name="Wang Z."/>
            <person name="Woodage T."/>
            <person name="Zheng X.H."/>
            <person name="Zhong F."/>
        </authorList>
    </citation>
    <scope>NUCLEOTIDE SEQUENCE [LARGE SCALE GENOMIC DNA]</scope>
    <source>
        <strain>BN</strain>
        <strain evidence="2">Sprague-Dawley</strain>
    </source>
</reference>
<accession>A6HL80</accession>
<dbReference type="Proteomes" id="UP000234681">
    <property type="component" value="Chromosome 10"/>
</dbReference>
<organism evidence="1 2">
    <name type="scientific">Rattus norvegicus</name>
    <name type="common">Rat</name>
    <dbReference type="NCBI Taxonomy" id="10116"/>
    <lineage>
        <taxon>Eukaryota</taxon>
        <taxon>Metazoa</taxon>
        <taxon>Chordata</taxon>
        <taxon>Craniata</taxon>
        <taxon>Vertebrata</taxon>
        <taxon>Euteleostomi</taxon>
        <taxon>Mammalia</taxon>
        <taxon>Eutheria</taxon>
        <taxon>Euarchontoglires</taxon>
        <taxon>Glires</taxon>
        <taxon>Rodentia</taxon>
        <taxon>Myomorpha</taxon>
        <taxon>Muroidea</taxon>
        <taxon>Muridae</taxon>
        <taxon>Murinae</taxon>
        <taxon>Rattus</taxon>
    </lineage>
</organism>
<dbReference type="AlphaFoldDB" id="A6HL80"/>